<evidence type="ECO:0000256" key="6">
    <source>
        <dbReference type="ARBA" id="ARBA00023136"/>
    </source>
</evidence>
<protein>
    <recommendedName>
        <fullName evidence="8">Major facilitator superfamily (MFS) profile domain-containing protein</fullName>
    </recommendedName>
</protein>
<organism evidence="9 10">
    <name type="scientific">Candidatus Kaiserbacteria bacterium RIFCSPLOWO2_01_FULL_54_24</name>
    <dbReference type="NCBI Taxonomy" id="1798515"/>
    <lineage>
        <taxon>Bacteria</taxon>
        <taxon>Candidatus Kaiseribacteriota</taxon>
    </lineage>
</organism>
<keyword evidence="5 7" id="KW-1133">Transmembrane helix</keyword>
<feature type="transmembrane region" description="Helical" evidence="7">
    <location>
        <begin position="141"/>
        <end position="164"/>
    </location>
</feature>
<dbReference type="InterPro" id="IPR020846">
    <property type="entry name" value="MFS_dom"/>
</dbReference>
<feature type="transmembrane region" description="Helical" evidence="7">
    <location>
        <begin position="83"/>
        <end position="101"/>
    </location>
</feature>
<evidence type="ECO:0000259" key="8">
    <source>
        <dbReference type="PROSITE" id="PS50850"/>
    </source>
</evidence>
<dbReference type="PANTHER" id="PTHR23517">
    <property type="entry name" value="RESISTANCE PROTEIN MDTM, PUTATIVE-RELATED-RELATED"/>
    <property type="match status" value="1"/>
</dbReference>
<evidence type="ECO:0000313" key="10">
    <source>
        <dbReference type="Proteomes" id="UP000177215"/>
    </source>
</evidence>
<proteinExistence type="predicted"/>
<evidence type="ECO:0000256" key="7">
    <source>
        <dbReference type="SAM" id="Phobius"/>
    </source>
</evidence>
<feature type="transmembrane region" description="Helical" evidence="7">
    <location>
        <begin position="45"/>
        <end position="71"/>
    </location>
</feature>
<dbReference type="InterPro" id="IPR011701">
    <property type="entry name" value="MFS"/>
</dbReference>
<dbReference type="InterPro" id="IPR036259">
    <property type="entry name" value="MFS_trans_sf"/>
</dbReference>
<accession>A0A1F6ESZ1</accession>
<comment type="subcellular location">
    <subcellularLocation>
        <location evidence="1">Cell membrane</location>
        <topology evidence="1">Multi-pass membrane protein</topology>
    </subcellularLocation>
</comment>
<evidence type="ECO:0000256" key="1">
    <source>
        <dbReference type="ARBA" id="ARBA00004651"/>
    </source>
</evidence>
<gene>
    <name evidence="9" type="ORF">A3B35_02930</name>
</gene>
<dbReference type="SUPFAM" id="SSF103473">
    <property type="entry name" value="MFS general substrate transporter"/>
    <property type="match status" value="1"/>
</dbReference>
<dbReference type="PANTHER" id="PTHR23517:SF3">
    <property type="entry name" value="INTEGRAL MEMBRANE TRANSPORT PROTEIN"/>
    <property type="match status" value="1"/>
</dbReference>
<feature type="transmembrane region" description="Helical" evidence="7">
    <location>
        <begin position="256"/>
        <end position="276"/>
    </location>
</feature>
<sequence length="407" mass="45052">MLRNSRRFFRAGDGRYPIFAYALVIFFWTLADATGQYIAPLLMQAHGFSFTMIGFILGTSSITGAAFDFFVSLIFKNTNFRRLLMIMFALCLVYPVMLWTANSFWLFLLAMAVWGVYFDLYNISTFDFISRYTSRSRNASGFGTVQIFRSLGLIVAPLVIGFIVVETVDWRAFSLYWLYILVAMLVFAPLLYLVRGMNAHEAHGHKRRNILVELNLWRRVGGSLFPILVLVCHLYMMEAFFWTLAPLYAQSVSLGGFGGLFLMAYSLPVLVVGWVVGSLTHRFGKRRTAFVSLLIGSSILSMFVLVPEGVPVIALVLTATFFTSMSLPAISATFADYILDNLAIEGEVEALEDMAANIGYIVGPMGAGLLADLVGMSGTFSLLGLFGAVLALLLLTTASRRSGLVGH</sequence>
<dbReference type="Gene3D" id="1.20.1250.20">
    <property type="entry name" value="MFS general substrate transporter like domains"/>
    <property type="match status" value="2"/>
</dbReference>
<name>A0A1F6ESZ1_9BACT</name>
<dbReference type="PROSITE" id="PS50850">
    <property type="entry name" value="MFS"/>
    <property type="match status" value="1"/>
</dbReference>
<feature type="transmembrane region" description="Helical" evidence="7">
    <location>
        <begin position="216"/>
        <end position="236"/>
    </location>
</feature>
<feature type="transmembrane region" description="Helical" evidence="7">
    <location>
        <begin position="107"/>
        <end position="129"/>
    </location>
</feature>
<feature type="transmembrane region" description="Helical" evidence="7">
    <location>
        <begin position="380"/>
        <end position="398"/>
    </location>
</feature>
<evidence type="ECO:0000313" key="9">
    <source>
        <dbReference type="EMBL" id="OGG76739.1"/>
    </source>
</evidence>
<feature type="domain" description="Major facilitator superfamily (MFS) profile" evidence="8">
    <location>
        <begin position="17"/>
        <end position="402"/>
    </location>
</feature>
<keyword evidence="4 7" id="KW-0812">Transmembrane</keyword>
<feature type="transmembrane region" description="Helical" evidence="7">
    <location>
        <begin position="176"/>
        <end position="195"/>
    </location>
</feature>
<evidence type="ECO:0000256" key="4">
    <source>
        <dbReference type="ARBA" id="ARBA00022692"/>
    </source>
</evidence>
<dbReference type="InterPro" id="IPR050171">
    <property type="entry name" value="MFS_Transporters"/>
</dbReference>
<keyword evidence="6 7" id="KW-0472">Membrane</keyword>
<evidence type="ECO:0000256" key="5">
    <source>
        <dbReference type="ARBA" id="ARBA00022989"/>
    </source>
</evidence>
<keyword evidence="3" id="KW-1003">Cell membrane</keyword>
<dbReference type="AlphaFoldDB" id="A0A1F6ESZ1"/>
<evidence type="ECO:0000256" key="3">
    <source>
        <dbReference type="ARBA" id="ARBA00022475"/>
    </source>
</evidence>
<dbReference type="Pfam" id="PF07690">
    <property type="entry name" value="MFS_1"/>
    <property type="match status" value="1"/>
</dbReference>
<comment type="caution">
    <text evidence="9">The sequence shown here is derived from an EMBL/GenBank/DDBJ whole genome shotgun (WGS) entry which is preliminary data.</text>
</comment>
<dbReference type="GO" id="GO:0022857">
    <property type="term" value="F:transmembrane transporter activity"/>
    <property type="evidence" value="ECO:0007669"/>
    <property type="project" value="InterPro"/>
</dbReference>
<dbReference type="GO" id="GO:0005886">
    <property type="term" value="C:plasma membrane"/>
    <property type="evidence" value="ECO:0007669"/>
    <property type="project" value="UniProtKB-SubCell"/>
</dbReference>
<feature type="transmembrane region" description="Helical" evidence="7">
    <location>
        <begin position="20"/>
        <end position="39"/>
    </location>
</feature>
<dbReference type="Proteomes" id="UP000177215">
    <property type="component" value="Unassembled WGS sequence"/>
</dbReference>
<reference evidence="9 10" key="1">
    <citation type="journal article" date="2016" name="Nat. Commun.">
        <title>Thousands of microbial genomes shed light on interconnected biogeochemical processes in an aquifer system.</title>
        <authorList>
            <person name="Anantharaman K."/>
            <person name="Brown C.T."/>
            <person name="Hug L.A."/>
            <person name="Sharon I."/>
            <person name="Castelle C.J."/>
            <person name="Probst A.J."/>
            <person name="Thomas B.C."/>
            <person name="Singh A."/>
            <person name="Wilkins M.J."/>
            <person name="Karaoz U."/>
            <person name="Brodie E.L."/>
            <person name="Williams K.H."/>
            <person name="Hubbard S.S."/>
            <person name="Banfield J.F."/>
        </authorList>
    </citation>
    <scope>NUCLEOTIDE SEQUENCE [LARGE SCALE GENOMIC DNA]</scope>
</reference>
<evidence type="ECO:0000256" key="2">
    <source>
        <dbReference type="ARBA" id="ARBA00022448"/>
    </source>
</evidence>
<dbReference type="EMBL" id="MFMC01000041">
    <property type="protein sequence ID" value="OGG76739.1"/>
    <property type="molecule type" value="Genomic_DNA"/>
</dbReference>
<keyword evidence="2" id="KW-0813">Transport</keyword>